<proteinExistence type="predicted"/>
<protein>
    <submittedName>
        <fullName evidence="1">Uncharacterized protein</fullName>
    </submittedName>
</protein>
<keyword evidence="2" id="KW-1185">Reference proteome</keyword>
<sequence>MPTSTWAGQEGALYSVPPALGQTGSCLGRWALRPLSLRPMQMWLNSLHLDAKWHGEVRVSQHCSTLRHAGGAGPISW</sequence>
<gene>
    <name evidence="1" type="ORF">CesoFtcFv8_014390</name>
</gene>
<accession>A0AAN8GT03</accession>
<dbReference type="AlphaFoldDB" id="A0AAN8GT03"/>
<evidence type="ECO:0000313" key="2">
    <source>
        <dbReference type="Proteomes" id="UP001335648"/>
    </source>
</evidence>
<dbReference type="EMBL" id="JAULUE010002056">
    <property type="protein sequence ID" value="KAK5890914.1"/>
    <property type="molecule type" value="Genomic_DNA"/>
</dbReference>
<comment type="caution">
    <text evidence="1">The sequence shown here is derived from an EMBL/GenBank/DDBJ whole genome shotgun (WGS) entry which is preliminary data.</text>
</comment>
<dbReference type="Proteomes" id="UP001335648">
    <property type="component" value="Unassembled WGS sequence"/>
</dbReference>
<reference evidence="1 2" key="1">
    <citation type="journal article" date="2023" name="Mol. Biol. Evol.">
        <title>Genomics of Secondarily Temperate Adaptation in the Only Non-Antarctic Icefish.</title>
        <authorList>
            <person name="Rivera-Colon A.G."/>
            <person name="Rayamajhi N."/>
            <person name="Minhas B.F."/>
            <person name="Madrigal G."/>
            <person name="Bilyk K.T."/>
            <person name="Yoon V."/>
            <person name="Hune M."/>
            <person name="Gregory S."/>
            <person name="Cheng C.H.C."/>
            <person name="Catchen J.M."/>
        </authorList>
    </citation>
    <scope>NUCLEOTIDE SEQUENCE [LARGE SCALE GENOMIC DNA]</scope>
    <source>
        <strain evidence="1">JC2023a</strain>
    </source>
</reference>
<organism evidence="1 2">
    <name type="scientific">Champsocephalus esox</name>
    <name type="common">pike icefish</name>
    <dbReference type="NCBI Taxonomy" id="159716"/>
    <lineage>
        <taxon>Eukaryota</taxon>
        <taxon>Metazoa</taxon>
        <taxon>Chordata</taxon>
        <taxon>Craniata</taxon>
        <taxon>Vertebrata</taxon>
        <taxon>Euteleostomi</taxon>
        <taxon>Actinopterygii</taxon>
        <taxon>Neopterygii</taxon>
        <taxon>Teleostei</taxon>
        <taxon>Neoteleostei</taxon>
        <taxon>Acanthomorphata</taxon>
        <taxon>Eupercaria</taxon>
        <taxon>Perciformes</taxon>
        <taxon>Notothenioidei</taxon>
        <taxon>Channichthyidae</taxon>
        <taxon>Champsocephalus</taxon>
    </lineage>
</organism>
<evidence type="ECO:0000313" key="1">
    <source>
        <dbReference type="EMBL" id="KAK5890914.1"/>
    </source>
</evidence>
<name>A0AAN8GT03_9TELE</name>